<comment type="subcellular location">
    <subcellularLocation>
        <location evidence="3">Nucleus</location>
    </subcellularLocation>
</comment>
<dbReference type="PANTHER" id="PTHR11849:SF190">
    <property type="entry name" value="ETS-DOMAIN PROTEIN"/>
    <property type="match status" value="1"/>
</dbReference>
<organism evidence="5 6">
    <name type="scientific">Priapulus caudatus</name>
    <name type="common">Priapulid worm</name>
    <dbReference type="NCBI Taxonomy" id="37621"/>
    <lineage>
        <taxon>Eukaryota</taxon>
        <taxon>Metazoa</taxon>
        <taxon>Ecdysozoa</taxon>
        <taxon>Scalidophora</taxon>
        <taxon>Priapulida</taxon>
        <taxon>Priapulimorpha</taxon>
        <taxon>Priapulimorphida</taxon>
        <taxon>Priapulidae</taxon>
        <taxon>Priapulus</taxon>
    </lineage>
</organism>
<protein>
    <submittedName>
        <fullName evidence="6">ETS homologous factor-like</fullName>
    </submittedName>
</protein>
<dbReference type="RefSeq" id="XP_014680341.1">
    <property type="nucleotide sequence ID" value="XM_014824855.1"/>
</dbReference>
<feature type="non-terminal residue" evidence="6">
    <location>
        <position position="1"/>
    </location>
</feature>
<sequence length="86" mass="9923">QGDASAPYGKKHYGRVRDNVKKGNQKKVVLWEFIRGLLLNGNTTIIKWENKQEGVFRIINSQKVAQLWGKHKQNPAMNYDKLARAM</sequence>
<dbReference type="PROSITE" id="PS50061">
    <property type="entry name" value="ETS_DOMAIN_3"/>
    <property type="match status" value="1"/>
</dbReference>
<gene>
    <name evidence="6" type="primary">LOC106820330</name>
</gene>
<feature type="domain" description="ETS" evidence="4">
    <location>
        <begin position="28"/>
        <end position="86"/>
    </location>
</feature>
<dbReference type="Gene3D" id="1.10.10.10">
    <property type="entry name" value="Winged helix-like DNA-binding domain superfamily/Winged helix DNA-binding domain"/>
    <property type="match status" value="1"/>
</dbReference>
<proteinExistence type="inferred from homology"/>
<evidence type="ECO:0000313" key="5">
    <source>
        <dbReference type="Proteomes" id="UP000695022"/>
    </source>
</evidence>
<keyword evidence="5" id="KW-1185">Reference proteome</keyword>
<evidence type="ECO:0000256" key="3">
    <source>
        <dbReference type="RuleBase" id="RU004019"/>
    </source>
</evidence>
<dbReference type="InterPro" id="IPR046328">
    <property type="entry name" value="ETS_fam"/>
</dbReference>
<keyword evidence="2 3" id="KW-0238">DNA-binding</keyword>
<evidence type="ECO:0000256" key="1">
    <source>
        <dbReference type="ARBA" id="ARBA00005562"/>
    </source>
</evidence>
<feature type="non-terminal residue" evidence="6">
    <location>
        <position position="86"/>
    </location>
</feature>
<dbReference type="InterPro" id="IPR000418">
    <property type="entry name" value="Ets_dom"/>
</dbReference>
<dbReference type="SMART" id="SM00413">
    <property type="entry name" value="ETS"/>
    <property type="match status" value="1"/>
</dbReference>
<dbReference type="InterPro" id="IPR036390">
    <property type="entry name" value="WH_DNA-bd_sf"/>
</dbReference>
<comment type="similarity">
    <text evidence="1 3">Belongs to the ETS family.</text>
</comment>
<dbReference type="PANTHER" id="PTHR11849">
    <property type="entry name" value="ETS"/>
    <property type="match status" value="1"/>
</dbReference>
<evidence type="ECO:0000259" key="4">
    <source>
        <dbReference type="PROSITE" id="PS50061"/>
    </source>
</evidence>
<accession>A0ABM1F7C0</accession>
<evidence type="ECO:0000313" key="6">
    <source>
        <dbReference type="RefSeq" id="XP_014680341.1"/>
    </source>
</evidence>
<dbReference type="Pfam" id="PF00178">
    <property type="entry name" value="Ets"/>
    <property type="match status" value="1"/>
</dbReference>
<dbReference type="InterPro" id="IPR036388">
    <property type="entry name" value="WH-like_DNA-bd_sf"/>
</dbReference>
<dbReference type="SUPFAM" id="SSF46785">
    <property type="entry name" value="Winged helix' DNA-binding domain"/>
    <property type="match status" value="1"/>
</dbReference>
<evidence type="ECO:0000256" key="2">
    <source>
        <dbReference type="ARBA" id="ARBA00023125"/>
    </source>
</evidence>
<reference evidence="6" key="1">
    <citation type="submission" date="2025-08" db="UniProtKB">
        <authorList>
            <consortium name="RefSeq"/>
        </authorList>
    </citation>
    <scope>IDENTIFICATION</scope>
</reference>
<keyword evidence="3" id="KW-0539">Nucleus</keyword>
<dbReference type="Proteomes" id="UP000695022">
    <property type="component" value="Unplaced"/>
</dbReference>
<dbReference type="PRINTS" id="PR00454">
    <property type="entry name" value="ETSDOMAIN"/>
</dbReference>
<name>A0ABM1F7C0_PRICU</name>
<dbReference type="GeneID" id="106820330"/>